<sequence>MRVRVRQSALELGNSLESRPHRPQDVGCLSSSADHPQQQQQQQALVLRSAITTFAAWTSLELLRRMRYRLALTPPQDTISDGTEMGEGRRLQGKSRLRM</sequence>
<evidence type="ECO:0000313" key="3">
    <source>
        <dbReference type="Proteomes" id="UP001283361"/>
    </source>
</evidence>
<comment type="caution">
    <text evidence="2">The sequence shown here is derived from an EMBL/GenBank/DDBJ whole genome shotgun (WGS) entry which is preliminary data.</text>
</comment>
<evidence type="ECO:0000313" key="2">
    <source>
        <dbReference type="EMBL" id="KAK3768735.1"/>
    </source>
</evidence>
<organism evidence="2 3">
    <name type="scientific">Elysia crispata</name>
    <name type="common">lettuce slug</name>
    <dbReference type="NCBI Taxonomy" id="231223"/>
    <lineage>
        <taxon>Eukaryota</taxon>
        <taxon>Metazoa</taxon>
        <taxon>Spiralia</taxon>
        <taxon>Lophotrochozoa</taxon>
        <taxon>Mollusca</taxon>
        <taxon>Gastropoda</taxon>
        <taxon>Heterobranchia</taxon>
        <taxon>Euthyneura</taxon>
        <taxon>Panpulmonata</taxon>
        <taxon>Sacoglossa</taxon>
        <taxon>Placobranchoidea</taxon>
        <taxon>Plakobranchidae</taxon>
        <taxon>Elysia</taxon>
    </lineage>
</organism>
<accession>A0AAE1DG98</accession>
<evidence type="ECO:0000256" key="1">
    <source>
        <dbReference type="SAM" id="MobiDB-lite"/>
    </source>
</evidence>
<proteinExistence type="predicted"/>
<reference evidence="2" key="1">
    <citation type="journal article" date="2023" name="G3 (Bethesda)">
        <title>A reference genome for the long-term kleptoplast-retaining sea slug Elysia crispata morphotype clarki.</title>
        <authorList>
            <person name="Eastman K.E."/>
            <person name="Pendleton A.L."/>
            <person name="Shaikh M.A."/>
            <person name="Suttiyut T."/>
            <person name="Ogas R."/>
            <person name="Tomko P."/>
            <person name="Gavelis G."/>
            <person name="Widhalm J.R."/>
            <person name="Wisecaver J.H."/>
        </authorList>
    </citation>
    <scope>NUCLEOTIDE SEQUENCE</scope>
    <source>
        <strain evidence="2">ECLA1</strain>
    </source>
</reference>
<protein>
    <submittedName>
        <fullName evidence="2">Uncharacterized protein</fullName>
    </submittedName>
</protein>
<dbReference type="Proteomes" id="UP001283361">
    <property type="component" value="Unassembled WGS sequence"/>
</dbReference>
<name>A0AAE1DG98_9GAST</name>
<dbReference type="EMBL" id="JAWDGP010004021">
    <property type="protein sequence ID" value="KAK3768735.1"/>
    <property type="molecule type" value="Genomic_DNA"/>
</dbReference>
<feature type="region of interest" description="Disordered" evidence="1">
    <location>
        <begin position="74"/>
        <end position="99"/>
    </location>
</feature>
<feature type="region of interest" description="Disordered" evidence="1">
    <location>
        <begin position="1"/>
        <end position="41"/>
    </location>
</feature>
<gene>
    <name evidence="2" type="ORF">RRG08_025978</name>
</gene>
<keyword evidence="3" id="KW-1185">Reference proteome</keyword>
<dbReference type="AlphaFoldDB" id="A0AAE1DG98"/>